<dbReference type="AlphaFoldDB" id="A0A7R9ACX0"/>
<reference evidence="1" key="1">
    <citation type="submission" date="2020-11" db="EMBL/GenBank/DDBJ databases">
        <authorList>
            <person name="Tran Van P."/>
        </authorList>
    </citation>
    <scope>NUCLEOTIDE SEQUENCE</scope>
</reference>
<name>A0A7R9ACX0_9CRUS</name>
<dbReference type="Proteomes" id="UP000677054">
    <property type="component" value="Unassembled WGS sequence"/>
</dbReference>
<dbReference type="EMBL" id="CAJPEV010003642">
    <property type="protein sequence ID" value="CAG0900230.1"/>
    <property type="molecule type" value="Genomic_DNA"/>
</dbReference>
<gene>
    <name evidence="1" type="ORF">DSTB1V02_LOCUS11333</name>
</gene>
<evidence type="ECO:0000313" key="2">
    <source>
        <dbReference type="Proteomes" id="UP000677054"/>
    </source>
</evidence>
<proteinExistence type="predicted"/>
<protein>
    <submittedName>
        <fullName evidence="1">Uncharacterized protein</fullName>
    </submittedName>
</protein>
<accession>A0A7R9ACX0</accession>
<organism evidence="1">
    <name type="scientific">Darwinula stevensoni</name>
    <dbReference type="NCBI Taxonomy" id="69355"/>
    <lineage>
        <taxon>Eukaryota</taxon>
        <taxon>Metazoa</taxon>
        <taxon>Ecdysozoa</taxon>
        <taxon>Arthropoda</taxon>
        <taxon>Crustacea</taxon>
        <taxon>Oligostraca</taxon>
        <taxon>Ostracoda</taxon>
        <taxon>Podocopa</taxon>
        <taxon>Podocopida</taxon>
        <taxon>Darwinulocopina</taxon>
        <taxon>Darwinuloidea</taxon>
        <taxon>Darwinulidae</taxon>
        <taxon>Darwinula</taxon>
    </lineage>
</organism>
<dbReference type="EMBL" id="LR903159">
    <property type="protein sequence ID" value="CAD7251570.1"/>
    <property type="molecule type" value="Genomic_DNA"/>
</dbReference>
<evidence type="ECO:0000313" key="1">
    <source>
        <dbReference type="EMBL" id="CAD7251570.1"/>
    </source>
</evidence>
<sequence>MENCVVLISDEKTKEIFTDALKFIYSLKLTKDTTEPIVHEKLQIYHPRDYCGCESPLVVCVGVEDSWIVEGITRAIRTLLIVDAGTHSRVESRMRLWKELEQQGLLCHYSQSFSSILDSLSDDDWRALNRKWQFLKIPRRPVMEADTRRETFVPEVSNPVSQPGAGRQPALGPVTNRSRAYYEISQGPSPMF</sequence>
<keyword evidence="2" id="KW-1185">Reference proteome</keyword>